<proteinExistence type="predicted"/>
<dbReference type="RefSeq" id="WP_007270367.1">
    <property type="nucleotide sequence ID" value="NZ_JBITUG010000004.1"/>
</dbReference>
<dbReference type="InterPro" id="IPR035931">
    <property type="entry name" value="YlxR-like_sf"/>
</dbReference>
<dbReference type="PANTHER" id="PTHR34215:SF1">
    <property type="entry name" value="YLXR DOMAIN-CONTAINING PROTEIN"/>
    <property type="match status" value="1"/>
</dbReference>
<dbReference type="Pfam" id="PF04296">
    <property type="entry name" value="YlxR"/>
    <property type="match status" value="1"/>
</dbReference>
<dbReference type="EMBL" id="VOBL01000017">
    <property type="protein sequence ID" value="KAA0974815.1"/>
    <property type="molecule type" value="Genomic_DNA"/>
</dbReference>
<reference evidence="2 3" key="1">
    <citation type="submission" date="2019-07" db="EMBL/GenBank/DDBJ databases">
        <title>Analysis of the biochemical properties, biological activity and biotechnological potential of siderophores and biosurfactants produced by Antarctic psychrotolerant bacteria.</title>
        <authorList>
            <person name="Styczynski M."/>
            <person name="Krucon T."/>
            <person name="Decewicz P."/>
            <person name="Dziewit L."/>
        </authorList>
    </citation>
    <scope>NUCLEOTIDE SEQUENCE [LARGE SCALE GENOMIC DNA]</scope>
    <source>
        <strain evidence="2 3">ANT_H27</strain>
    </source>
</reference>
<dbReference type="OrthoDB" id="5244965at2"/>
<dbReference type="SUPFAM" id="SSF64376">
    <property type="entry name" value="YlxR-like"/>
    <property type="match status" value="1"/>
</dbReference>
<evidence type="ECO:0000313" key="2">
    <source>
        <dbReference type="EMBL" id="KAA0974815.1"/>
    </source>
</evidence>
<feature type="domain" description="YlxR" evidence="1">
    <location>
        <begin position="16"/>
        <end position="93"/>
    </location>
</feature>
<dbReference type="Gene3D" id="3.30.1230.10">
    <property type="entry name" value="YlxR-like"/>
    <property type="match status" value="1"/>
</dbReference>
<dbReference type="PANTHER" id="PTHR34215">
    <property type="entry name" value="BLL0784 PROTEIN"/>
    <property type="match status" value="1"/>
</dbReference>
<protein>
    <submittedName>
        <fullName evidence="2">YlxR family protein</fullName>
    </submittedName>
</protein>
<sequence>MAESSFNVSTQQQPQRTCIGCREVVDQNQLKRWVLREQDGKTVPVFDPTRSFAGRGAWLHPNPVCSQRAVQRGAFARSFRTAVDVSALVAQLRDKDRTQPGKPAFIIVQPESGSEI</sequence>
<evidence type="ECO:0000259" key="1">
    <source>
        <dbReference type="Pfam" id="PF04296"/>
    </source>
</evidence>
<evidence type="ECO:0000313" key="3">
    <source>
        <dbReference type="Proteomes" id="UP000323856"/>
    </source>
</evidence>
<organism evidence="2 3">
    <name type="scientific">Paeniglutamicibacter gangotriensis</name>
    <dbReference type="NCBI Taxonomy" id="254787"/>
    <lineage>
        <taxon>Bacteria</taxon>
        <taxon>Bacillati</taxon>
        <taxon>Actinomycetota</taxon>
        <taxon>Actinomycetes</taxon>
        <taxon>Micrococcales</taxon>
        <taxon>Micrococcaceae</taxon>
        <taxon>Paeniglutamicibacter</taxon>
    </lineage>
</organism>
<accession>A0A5B0E9F2</accession>
<gene>
    <name evidence="2" type="ORF">FQ154_14835</name>
</gene>
<dbReference type="Proteomes" id="UP000323856">
    <property type="component" value="Unassembled WGS sequence"/>
</dbReference>
<dbReference type="AlphaFoldDB" id="A0A5B0E9F2"/>
<dbReference type="InterPro" id="IPR037465">
    <property type="entry name" value="YlxR"/>
</dbReference>
<dbReference type="InterPro" id="IPR007393">
    <property type="entry name" value="YlxR_dom"/>
</dbReference>
<name>A0A5B0E9F2_9MICC</name>
<comment type="caution">
    <text evidence="2">The sequence shown here is derived from an EMBL/GenBank/DDBJ whole genome shotgun (WGS) entry which is preliminary data.</text>
</comment>